<dbReference type="SUPFAM" id="SSF57701">
    <property type="entry name" value="Zn2/Cys6 DNA-binding domain"/>
    <property type="match status" value="1"/>
</dbReference>
<dbReference type="Pfam" id="PF00172">
    <property type="entry name" value="Zn_clus"/>
    <property type="match status" value="1"/>
</dbReference>
<dbReference type="InterPro" id="IPR050797">
    <property type="entry name" value="Carb_Metab_Trans_Reg"/>
</dbReference>
<proteinExistence type="predicted"/>
<organism evidence="4 5">
    <name type="scientific">Favolaschia claudopus</name>
    <dbReference type="NCBI Taxonomy" id="2862362"/>
    <lineage>
        <taxon>Eukaryota</taxon>
        <taxon>Fungi</taxon>
        <taxon>Dikarya</taxon>
        <taxon>Basidiomycota</taxon>
        <taxon>Agaricomycotina</taxon>
        <taxon>Agaricomycetes</taxon>
        <taxon>Agaricomycetidae</taxon>
        <taxon>Agaricales</taxon>
        <taxon>Marasmiineae</taxon>
        <taxon>Mycenaceae</taxon>
        <taxon>Favolaschia</taxon>
    </lineage>
</organism>
<dbReference type="CDD" id="cd00067">
    <property type="entry name" value="GAL4"/>
    <property type="match status" value="1"/>
</dbReference>
<dbReference type="PROSITE" id="PS00463">
    <property type="entry name" value="ZN2_CY6_FUNGAL_1"/>
    <property type="match status" value="1"/>
</dbReference>
<dbReference type="GO" id="GO:0008270">
    <property type="term" value="F:zinc ion binding"/>
    <property type="evidence" value="ECO:0007669"/>
    <property type="project" value="InterPro"/>
</dbReference>
<comment type="caution">
    <text evidence="4">The sequence shown here is derived from an EMBL/GenBank/DDBJ whole genome shotgun (WGS) entry which is preliminary data.</text>
</comment>
<evidence type="ECO:0000259" key="3">
    <source>
        <dbReference type="PROSITE" id="PS50048"/>
    </source>
</evidence>
<evidence type="ECO:0000313" key="4">
    <source>
        <dbReference type="EMBL" id="KAK7039928.1"/>
    </source>
</evidence>
<dbReference type="Gene3D" id="4.10.240.10">
    <property type="entry name" value="Zn(2)-C6 fungal-type DNA-binding domain"/>
    <property type="match status" value="1"/>
</dbReference>
<keyword evidence="1" id="KW-0539">Nucleus</keyword>
<feature type="compositionally biased region" description="Basic and acidic residues" evidence="2">
    <location>
        <begin position="104"/>
        <end position="115"/>
    </location>
</feature>
<dbReference type="AlphaFoldDB" id="A0AAW0CLY5"/>
<dbReference type="InterPro" id="IPR001138">
    <property type="entry name" value="Zn2Cys6_DnaBD"/>
</dbReference>
<evidence type="ECO:0000313" key="5">
    <source>
        <dbReference type="Proteomes" id="UP001362999"/>
    </source>
</evidence>
<protein>
    <recommendedName>
        <fullName evidence="3">Zn(2)-C6 fungal-type domain-containing protein</fullName>
    </recommendedName>
</protein>
<keyword evidence="5" id="KW-1185">Reference proteome</keyword>
<accession>A0AAW0CLY5</accession>
<feature type="domain" description="Zn(2)-C6 fungal-type" evidence="3">
    <location>
        <begin position="19"/>
        <end position="53"/>
    </location>
</feature>
<dbReference type="SMART" id="SM00066">
    <property type="entry name" value="GAL4"/>
    <property type="match status" value="1"/>
</dbReference>
<dbReference type="Proteomes" id="UP001362999">
    <property type="component" value="Unassembled WGS sequence"/>
</dbReference>
<feature type="compositionally biased region" description="Pro residues" evidence="2">
    <location>
        <begin position="65"/>
        <end position="81"/>
    </location>
</feature>
<dbReference type="GO" id="GO:0000981">
    <property type="term" value="F:DNA-binding transcription factor activity, RNA polymerase II-specific"/>
    <property type="evidence" value="ECO:0007669"/>
    <property type="project" value="InterPro"/>
</dbReference>
<dbReference type="PROSITE" id="PS50048">
    <property type="entry name" value="ZN2_CY6_FUNGAL_2"/>
    <property type="match status" value="1"/>
</dbReference>
<evidence type="ECO:0000256" key="1">
    <source>
        <dbReference type="ARBA" id="ARBA00023242"/>
    </source>
</evidence>
<feature type="region of interest" description="Disordered" evidence="2">
    <location>
        <begin position="59"/>
        <end position="120"/>
    </location>
</feature>
<gene>
    <name evidence="4" type="ORF">R3P38DRAFT_3469205</name>
</gene>
<sequence length="243" mass="26884">MSSSSSRLFVPWVKRTDNACSNCRRRKIKCKISKERPKDPCERCVKRRLCCQYISVADQEDSSPSPEPTPPPATPPLPPTLTLPTLPFLGPTESPTRPSGSRRFFIDEPQPHPELDLDQFTPCPLRSSVSRVQSASSSSSSTLLRDWDLPFHAEHSSHIGQYHFPSHPNPAPNYSSLAYSLRGPDGTTAYSYTSNDPAFALQDDAASALFNVDLLLGTGFSEIDALTYLSNSMSCDDSWTRSE</sequence>
<evidence type="ECO:0000256" key="2">
    <source>
        <dbReference type="SAM" id="MobiDB-lite"/>
    </source>
</evidence>
<dbReference type="EMBL" id="JAWWNJ010000016">
    <property type="protein sequence ID" value="KAK7039928.1"/>
    <property type="molecule type" value="Genomic_DNA"/>
</dbReference>
<dbReference type="InterPro" id="IPR036864">
    <property type="entry name" value="Zn2-C6_fun-type_DNA-bd_sf"/>
</dbReference>
<dbReference type="PANTHER" id="PTHR31668">
    <property type="entry name" value="GLUCOSE TRANSPORT TRANSCRIPTION REGULATOR RGT1-RELATED-RELATED"/>
    <property type="match status" value="1"/>
</dbReference>
<reference evidence="4 5" key="1">
    <citation type="journal article" date="2024" name="J Genomics">
        <title>Draft genome sequencing and assembly of Favolaschia claudopus CIRM-BRFM 2984 isolated from oak limbs.</title>
        <authorList>
            <person name="Navarro D."/>
            <person name="Drula E."/>
            <person name="Chaduli D."/>
            <person name="Cazenave R."/>
            <person name="Ahrendt S."/>
            <person name="Wang J."/>
            <person name="Lipzen A."/>
            <person name="Daum C."/>
            <person name="Barry K."/>
            <person name="Grigoriev I.V."/>
            <person name="Favel A."/>
            <person name="Rosso M.N."/>
            <person name="Martin F."/>
        </authorList>
    </citation>
    <scope>NUCLEOTIDE SEQUENCE [LARGE SCALE GENOMIC DNA]</scope>
    <source>
        <strain evidence="4 5">CIRM-BRFM 2984</strain>
    </source>
</reference>
<feature type="compositionally biased region" description="Low complexity" evidence="2">
    <location>
        <begin position="82"/>
        <end position="92"/>
    </location>
</feature>
<name>A0AAW0CLY5_9AGAR</name>